<dbReference type="InterPro" id="IPR036866">
    <property type="entry name" value="RibonucZ/Hydroxyglut_hydro"/>
</dbReference>
<evidence type="ECO:0000256" key="1">
    <source>
        <dbReference type="ARBA" id="ARBA00022801"/>
    </source>
</evidence>
<dbReference type="InterPro" id="IPR050114">
    <property type="entry name" value="UPF0173_UPF0282_UlaG_hydrolase"/>
</dbReference>
<protein>
    <recommendedName>
        <fullName evidence="2">Metallo-beta-lactamase domain-containing protein</fullName>
    </recommendedName>
</protein>
<feature type="domain" description="Metallo-beta-lactamase" evidence="2">
    <location>
        <begin position="70"/>
        <end position="243"/>
    </location>
</feature>
<evidence type="ECO:0000313" key="3">
    <source>
        <dbReference type="EMBL" id="KAK4500097.1"/>
    </source>
</evidence>
<keyword evidence="4" id="KW-1185">Reference proteome</keyword>
<keyword evidence="1" id="KW-0378">Hydrolase</keyword>
<accession>A0ABR0EF36</accession>
<dbReference type="Pfam" id="PF12706">
    <property type="entry name" value="Lactamase_B_2"/>
    <property type="match status" value="1"/>
</dbReference>
<name>A0ABR0EF36_ZASCE</name>
<reference evidence="3 4" key="1">
    <citation type="journal article" date="2023" name="G3 (Bethesda)">
        <title>A chromosome-level genome assembly of Zasmidium syzygii isolated from banana leaves.</title>
        <authorList>
            <person name="van Westerhoven A.C."/>
            <person name="Mehrabi R."/>
            <person name="Talebi R."/>
            <person name="Steentjes M.B.F."/>
            <person name="Corcolon B."/>
            <person name="Chong P.A."/>
            <person name="Kema G.H.J."/>
            <person name="Seidl M.F."/>
        </authorList>
    </citation>
    <scope>NUCLEOTIDE SEQUENCE [LARGE SCALE GENOMIC DNA]</scope>
    <source>
        <strain evidence="3 4">P124</strain>
    </source>
</reference>
<dbReference type="InterPro" id="IPR001279">
    <property type="entry name" value="Metallo-B-lactamas"/>
</dbReference>
<dbReference type="PANTHER" id="PTHR43546:SF9">
    <property type="entry name" value="L-ASCORBATE-6-PHOSPHATE LACTONASE ULAG-RELATED"/>
    <property type="match status" value="1"/>
</dbReference>
<evidence type="ECO:0000259" key="2">
    <source>
        <dbReference type="Pfam" id="PF12706"/>
    </source>
</evidence>
<dbReference type="Gene3D" id="3.60.15.10">
    <property type="entry name" value="Ribonuclease Z/Hydroxyacylglutathione hydrolase-like"/>
    <property type="match status" value="1"/>
</dbReference>
<organism evidence="3 4">
    <name type="scientific">Zasmidium cellare</name>
    <name type="common">Wine cellar mold</name>
    <name type="synonym">Racodium cellare</name>
    <dbReference type="NCBI Taxonomy" id="395010"/>
    <lineage>
        <taxon>Eukaryota</taxon>
        <taxon>Fungi</taxon>
        <taxon>Dikarya</taxon>
        <taxon>Ascomycota</taxon>
        <taxon>Pezizomycotina</taxon>
        <taxon>Dothideomycetes</taxon>
        <taxon>Dothideomycetidae</taxon>
        <taxon>Mycosphaerellales</taxon>
        <taxon>Mycosphaerellaceae</taxon>
        <taxon>Zasmidium</taxon>
    </lineage>
</organism>
<dbReference type="SUPFAM" id="SSF56281">
    <property type="entry name" value="Metallo-hydrolase/oxidoreductase"/>
    <property type="match status" value="1"/>
</dbReference>
<dbReference type="EMBL" id="JAXOVC010000006">
    <property type="protein sequence ID" value="KAK4500097.1"/>
    <property type="molecule type" value="Genomic_DNA"/>
</dbReference>
<gene>
    <name evidence="3" type="ORF">PRZ48_008283</name>
</gene>
<comment type="caution">
    <text evidence="3">The sequence shown here is derived from an EMBL/GenBank/DDBJ whole genome shotgun (WGS) entry which is preliminary data.</text>
</comment>
<dbReference type="Proteomes" id="UP001305779">
    <property type="component" value="Unassembled WGS sequence"/>
</dbReference>
<sequence>MAPSKLTVTHITTATTIIDIDGITFLTDPFFGPQEGSSYDNTAQLENHDLSQLGLTSPPPPPHLVNTVGPALRLDELPPIDAILLSHEDHIDNLDIEGRKLLDGRKVFTTVEGATNLQPRPGVVGLRPWETITTTIGGKTFHITGTPCKHFPVGEVTGFILETSSFGTHSSGKPNAIWFSGDTVHIDELKEIGKKWHITAALLNLGNATVEFPVGKFKITMDGKDAVRIVREIGADVMIPMHFEGWEHFTEGREELERVFREEGFEERVCWTTPGVPKAVY</sequence>
<dbReference type="PANTHER" id="PTHR43546">
    <property type="entry name" value="UPF0173 METAL-DEPENDENT HYDROLASE MJ1163-RELATED"/>
    <property type="match status" value="1"/>
</dbReference>
<proteinExistence type="predicted"/>
<evidence type="ECO:0000313" key="4">
    <source>
        <dbReference type="Proteomes" id="UP001305779"/>
    </source>
</evidence>